<comment type="caution">
    <text evidence="1">The sequence shown here is derived from an EMBL/GenBank/DDBJ whole genome shotgun (WGS) entry which is preliminary data.</text>
</comment>
<protein>
    <submittedName>
        <fullName evidence="1">Uncharacterized protein</fullName>
    </submittedName>
</protein>
<sequence>MVTTMTSGQAGTTSTAVHGFVIAYPRGIFDGGAHRGYSARFTRGC</sequence>
<evidence type="ECO:0000313" key="1">
    <source>
        <dbReference type="EMBL" id="NYJ78129.1"/>
    </source>
</evidence>
<gene>
    <name evidence="1" type="ORF">HNR09_001540</name>
</gene>
<keyword evidence="2" id="KW-1185">Reference proteome</keyword>
<name>A0A7Z0GMA1_9MICC</name>
<evidence type="ECO:0000313" key="2">
    <source>
        <dbReference type="Proteomes" id="UP000535437"/>
    </source>
</evidence>
<reference evidence="1 2" key="1">
    <citation type="submission" date="2020-07" db="EMBL/GenBank/DDBJ databases">
        <title>Sequencing the genomes of 1000 actinobacteria strains.</title>
        <authorList>
            <person name="Klenk H.-P."/>
        </authorList>
    </citation>
    <scope>NUCLEOTIDE SEQUENCE [LARGE SCALE GENOMIC DNA]</scope>
    <source>
        <strain evidence="1 2">DSM 15475</strain>
    </source>
</reference>
<organism evidence="1 2">
    <name type="scientific">Nesterenkonia xinjiangensis</name>
    <dbReference type="NCBI Taxonomy" id="225327"/>
    <lineage>
        <taxon>Bacteria</taxon>
        <taxon>Bacillati</taxon>
        <taxon>Actinomycetota</taxon>
        <taxon>Actinomycetes</taxon>
        <taxon>Micrococcales</taxon>
        <taxon>Micrococcaceae</taxon>
        <taxon>Nesterenkonia</taxon>
    </lineage>
</organism>
<accession>A0A7Z0GMA1</accession>
<proteinExistence type="predicted"/>
<dbReference type="Proteomes" id="UP000535437">
    <property type="component" value="Unassembled WGS sequence"/>
</dbReference>
<dbReference type="EMBL" id="JACCFY010000001">
    <property type="protein sequence ID" value="NYJ78129.1"/>
    <property type="molecule type" value="Genomic_DNA"/>
</dbReference>
<dbReference type="AlphaFoldDB" id="A0A7Z0GMA1"/>